<dbReference type="STRING" id="692275.N1QFC2"/>
<dbReference type="Proteomes" id="UP000016931">
    <property type="component" value="Unassembled WGS sequence"/>
</dbReference>
<protein>
    <submittedName>
        <fullName evidence="1">Uncharacterized protein</fullName>
    </submittedName>
</protein>
<evidence type="ECO:0000313" key="2">
    <source>
        <dbReference type="Proteomes" id="UP000016931"/>
    </source>
</evidence>
<evidence type="ECO:0000313" key="1">
    <source>
        <dbReference type="EMBL" id="EMF11988.1"/>
    </source>
</evidence>
<dbReference type="OrthoDB" id="4708870at2759"/>
<name>N1QFC2_SPHMS</name>
<dbReference type="AlphaFoldDB" id="N1QFC2"/>
<reference evidence="1 2" key="1">
    <citation type="journal article" date="2012" name="PLoS Pathog.">
        <title>Diverse lifestyles and strategies of plant pathogenesis encoded in the genomes of eighteen Dothideomycetes fungi.</title>
        <authorList>
            <person name="Ohm R.A."/>
            <person name="Feau N."/>
            <person name="Henrissat B."/>
            <person name="Schoch C.L."/>
            <person name="Horwitz B.A."/>
            <person name="Barry K.W."/>
            <person name="Condon B.J."/>
            <person name="Copeland A.C."/>
            <person name="Dhillon B."/>
            <person name="Glaser F."/>
            <person name="Hesse C.N."/>
            <person name="Kosti I."/>
            <person name="LaButti K."/>
            <person name="Lindquist E.A."/>
            <person name="Lucas S."/>
            <person name="Salamov A.A."/>
            <person name="Bradshaw R.E."/>
            <person name="Ciuffetti L."/>
            <person name="Hamelin R.C."/>
            <person name="Kema G.H.J."/>
            <person name="Lawrence C."/>
            <person name="Scott J.A."/>
            <person name="Spatafora J.W."/>
            <person name="Turgeon B.G."/>
            <person name="de Wit P.J.G.M."/>
            <person name="Zhong S."/>
            <person name="Goodwin S.B."/>
            <person name="Grigoriev I.V."/>
        </authorList>
    </citation>
    <scope>NUCLEOTIDE SEQUENCE [LARGE SCALE GENOMIC DNA]</scope>
    <source>
        <strain evidence="1 2">SO2202</strain>
    </source>
</reference>
<dbReference type="EMBL" id="KB456265">
    <property type="protein sequence ID" value="EMF11988.1"/>
    <property type="molecule type" value="Genomic_DNA"/>
</dbReference>
<sequence>MGGAAFAHAAANGQPTLRTPRMSPEVYEHLKLTYLRRLKDYFPDREVITLREAPEKTDFGDIDFTIASDRPVDPMHLASALGAAAFLSYGGLHMLAVPVDGTKHPRIPVKYTVLKTAEPVDQLSEETYAQIDIDLVKPDLFAWHSFYSSYGDLSSILGQIVSNLGFTVTDKGMMLRLRELDDAKDNSVQLQISDKQGMLFLSNDPDQVMEFLGLNLRIYQAGFSSMNDFYAWLARCRLLTPDYVGNLQYKRRDTSNQRQKEYKRPAIKSFFEEYLPAHVGTECAEIEDPDMWRANLARRREQWRNEAVQFFKKREELEQMRVKLVKSISNQTADFLVKPIVSANYGGNKQKVHEIVRAMRRWVGFENGQPQILAESHSDEESQLHFWLEGDVLRDPAAVNTWIEENWARCKALERENRKG</sequence>
<accession>N1QFC2</accession>
<gene>
    <name evidence="1" type="ORF">SEPMUDRAFT_164316</name>
</gene>
<proteinExistence type="predicted"/>
<dbReference type="OMA" id="LFEWTRF"/>
<keyword evidence="2" id="KW-1185">Reference proteome</keyword>
<dbReference type="RefSeq" id="XP_016760109.1">
    <property type="nucleotide sequence ID" value="XM_016908109.1"/>
</dbReference>
<dbReference type="eggNOG" id="ENOG502S1AX">
    <property type="taxonomic scope" value="Eukaryota"/>
</dbReference>
<dbReference type="HOGENOM" id="CLU_032494_2_1_1"/>
<dbReference type="GeneID" id="27905246"/>
<organism evidence="1 2">
    <name type="scientific">Sphaerulina musiva (strain SO2202)</name>
    <name type="common">Poplar stem canker fungus</name>
    <name type="synonym">Septoria musiva</name>
    <dbReference type="NCBI Taxonomy" id="692275"/>
    <lineage>
        <taxon>Eukaryota</taxon>
        <taxon>Fungi</taxon>
        <taxon>Dikarya</taxon>
        <taxon>Ascomycota</taxon>
        <taxon>Pezizomycotina</taxon>
        <taxon>Dothideomycetes</taxon>
        <taxon>Dothideomycetidae</taxon>
        <taxon>Mycosphaerellales</taxon>
        <taxon>Mycosphaerellaceae</taxon>
        <taxon>Sphaerulina</taxon>
    </lineage>
</organism>